<dbReference type="RefSeq" id="WP_067299403.1">
    <property type="nucleotide sequence ID" value="NZ_CP016279.1"/>
</dbReference>
<evidence type="ECO:0000313" key="2">
    <source>
        <dbReference type="EMBL" id="ANP48418.1"/>
    </source>
</evidence>
<sequence>MNPNVKIFITIFCYISAVAGLLTSVMDASHKPADTTSAIVAGVLGVAFLLGGIALTRKPRY</sequence>
<evidence type="ECO:0000313" key="3">
    <source>
        <dbReference type="Proteomes" id="UP000092659"/>
    </source>
</evidence>
<dbReference type="AlphaFoldDB" id="A0A1B1APA7"/>
<protein>
    <submittedName>
        <fullName evidence="2">Uncharacterized protein</fullName>
    </submittedName>
</protein>
<organism evidence="2 3">
    <name type="scientific">Streptomyces griseochromogenes</name>
    <dbReference type="NCBI Taxonomy" id="68214"/>
    <lineage>
        <taxon>Bacteria</taxon>
        <taxon>Bacillati</taxon>
        <taxon>Actinomycetota</taxon>
        <taxon>Actinomycetes</taxon>
        <taxon>Kitasatosporales</taxon>
        <taxon>Streptomycetaceae</taxon>
        <taxon>Streptomyces</taxon>
    </lineage>
</organism>
<keyword evidence="1" id="KW-1133">Transmembrane helix</keyword>
<dbReference type="Proteomes" id="UP000092659">
    <property type="component" value="Chromosome"/>
</dbReference>
<dbReference type="OrthoDB" id="4301482at2"/>
<name>A0A1B1APA7_9ACTN</name>
<keyword evidence="1" id="KW-0812">Transmembrane</keyword>
<dbReference type="STRING" id="68214.AVL59_01480"/>
<dbReference type="EMBL" id="CP016279">
    <property type="protein sequence ID" value="ANP48418.1"/>
    <property type="molecule type" value="Genomic_DNA"/>
</dbReference>
<feature type="transmembrane region" description="Helical" evidence="1">
    <location>
        <begin position="38"/>
        <end position="56"/>
    </location>
</feature>
<proteinExistence type="predicted"/>
<keyword evidence="1" id="KW-0472">Membrane</keyword>
<evidence type="ECO:0000256" key="1">
    <source>
        <dbReference type="SAM" id="Phobius"/>
    </source>
</evidence>
<feature type="transmembrane region" description="Helical" evidence="1">
    <location>
        <begin position="7"/>
        <end position="26"/>
    </location>
</feature>
<reference evidence="2 3" key="1">
    <citation type="submission" date="2016-06" db="EMBL/GenBank/DDBJ databases">
        <title>Complete genome sequence of Streptomyces griseochromogenes ATCC 14511, the Blasticidin S producer.</title>
        <authorList>
            <person name="Wu L."/>
        </authorList>
    </citation>
    <scope>NUCLEOTIDE SEQUENCE [LARGE SCALE GENOMIC DNA]</scope>
    <source>
        <strain evidence="2 3">ATCC 14511</strain>
    </source>
</reference>
<dbReference type="KEGG" id="sgs:AVL59_01480"/>
<accession>A0A1B1APA7</accession>
<gene>
    <name evidence="2" type="ORF">AVL59_01480</name>
</gene>